<keyword evidence="5" id="KW-1185">Reference proteome</keyword>
<evidence type="ECO:0000313" key="5">
    <source>
        <dbReference type="Proteomes" id="UP000215027"/>
    </source>
</evidence>
<dbReference type="PANTHER" id="PTHR37293:SF5">
    <property type="entry name" value="DNA REPLICATION PROTEIN"/>
    <property type="match status" value="1"/>
</dbReference>
<dbReference type="SUPFAM" id="SSF158499">
    <property type="entry name" value="DnaD domain-like"/>
    <property type="match status" value="1"/>
</dbReference>
<dbReference type="RefSeq" id="WP_095044844.1">
    <property type="nucleotide sequence ID" value="NZ_LN890655.1"/>
</dbReference>
<dbReference type="PANTHER" id="PTHR37293">
    <property type="entry name" value="PHAGE REPLICATION PROTEIN-RELATED"/>
    <property type="match status" value="1"/>
</dbReference>
<dbReference type="NCBIfam" id="TIGR01446">
    <property type="entry name" value="DnaD_dom"/>
    <property type="match status" value="1"/>
</dbReference>
<dbReference type="OrthoDB" id="9770238at2"/>
<dbReference type="InterPro" id="IPR053162">
    <property type="entry name" value="DnaD"/>
</dbReference>
<dbReference type="Pfam" id="PF07261">
    <property type="entry name" value="DnaB_2"/>
    <property type="match status" value="1"/>
</dbReference>
<dbReference type="KEGG" id="pbf:CFX0092_A1610"/>
<feature type="region of interest" description="Disordered" evidence="2">
    <location>
        <begin position="216"/>
        <end position="242"/>
    </location>
</feature>
<evidence type="ECO:0000313" key="4">
    <source>
        <dbReference type="EMBL" id="CUS03488.2"/>
    </source>
</evidence>
<sequence>MMPGSKMQGFPGFPDGKQRLTPIPNLFFSDLMPTIDNLAELKVTLYAFWSLGQREGEVRYLRLPDFMNDPVLLKAMGGAGIQSGVETLLDGIERAVARGTFLQVNVEGADGQMELYFLNTERGRAAVDGITRGEWRPSPDDEQPITLMVERPNIFVLYEQNIGALTPMIADELREAEKSYPPRWIEEAIKLAVTNNVRRWRYVQSILERWRQEGRQDALGQRDSQRNLQRQIPSEYDDLVQR</sequence>
<accession>A0A160T3D0</accession>
<gene>
    <name evidence="4" type="ORF">CFX0092_A1610</name>
</gene>
<reference evidence="4" key="1">
    <citation type="submission" date="2016-01" db="EMBL/GenBank/DDBJ databases">
        <authorList>
            <person name="Mcilroy J.S."/>
            <person name="Karst M S."/>
            <person name="Albertsen M."/>
        </authorList>
    </citation>
    <scope>NUCLEOTIDE SEQUENCE</scope>
    <source>
        <strain evidence="4">Cfx-K</strain>
    </source>
</reference>
<dbReference type="Proteomes" id="UP000215027">
    <property type="component" value="Chromosome I"/>
</dbReference>
<protein>
    <recommendedName>
        <fullName evidence="3">DnaB/C C-terminal domain-containing protein</fullName>
    </recommendedName>
</protein>
<evidence type="ECO:0000256" key="2">
    <source>
        <dbReference type="SAM" id="MobiDB-lite"/>
    </source>
</evidence>
<name>A0A160T3D0_9CHLR</name>
<proteinExistence type="inferred from homology"/>
<evidence type="ECO:0000259" key="3">
    <source>
        <dbReference type="Pfam" id="PF07261"/>
    </source>
</evidence>
<dbReference type="InterPro" id="IPR034829">
    <property type="entry name" value="DnaD-like_sf"/>
</dbReference>
<evidence type="ECO:0000256" key="1">
    <source>
        <dbReference type="ARBA" id="ARBA00093462"/>
    </source>
</evidence>
<dbReference type="InterPro" id="IPR006343">
    <property type="entry name" value="DnaB/C_C"/>
</dbReference>
<comment type="similarity">
    <text evidence="1">Belongs to the DnaB/DnaD family.</text>
</comment>
<feature type="domain" description="DnaB/C C-terminal" evidence="3">
    <location>
        <begin position="157"/>
        <end position="215"/>
    </location>
</feature>
<organism evidence="4 5">
    <name type="scientific">Candidatus Promineifilum breve</name>
    <dbReference type="NCBI Taxonomy" id="1806508"/>
    <lineage>
        <taxon>Bacteria</taxon>
        <taxon>Bacillati</taxon>
        <taxon>Chloroflexota</taxon>
        <taxon>Ardenticatenia</taxon>
        <taxon>Candidatus Promineifilales</taxon>
        <taxon>Candidatus Promineifilaceae</taxon>
        <taxon>Candidatus Promineifilum</taxon>
    </lineage>
</organism>
<dbReference type="Gene3D" id="1.10.10.630">
    <property type="entry name" value="DnaD domain-like"/>
    <property type="match status" value="1"/>
</dbReference>
<dbReference type="EMBL" id="LN890655">
    <property type="protein sequence ID" value="CUS03488.2"/>
    <property type="molecule type" value="Genomic_DNA"/>
</dbReference>
<dbReference type="AlphaFoldDB" id="A0A160T3D0"/>